<dbReference type="GO" id="GO:0031071">
    <property type="term" value="F:cysteine desulfurase activity"/>
    <property type="evidence" value="ECO:0007669"/>
    <property type="project" value="UniProtKB-EC"/>
</dbReference>
<dbReference type="InterPro" id="IPR000192">
    <property type="entry name" value="Aminotrans_V_dom"/>
</dbReference>
<dbReference type="KEGG" id="svp:Pan189_20010"/>
<dbReference type="EC" id="2.8.1.7" evidence="3"/>
<feature type="domain" description="Aminotransferase class V" evidence="2">
    <location>
        <begin position="9"/>
        <end position="338"/>
    </location>
</feature>
<evidence type="ECO:0000256" key="1">
    <source>
        <dbReference type="ARBA" id="ARBA00022898"/>
    </source>
</evidence>
<evidence type="ECO:0000313" key="3">
    <source>
        <dbReference type="EMBL" id="QDT37621.1"/>
    </source>
</evidence>
<evidence type="ECO:0000259" key="2">
    <source>
        <dbReference type="Pfam" id="PF00266"/>
    </source>
</evidence>
<dbReference type="Proteomes" id="UP000317318">
    <property type="component" value="Chromosome"/>
</dbReference>
<dbReference type="Pfam" id="PF00266">
    <property type="entry name" value="Aminotran_5"/>
    <property type="match status" value="1"/>
</dbReference>
<proteinExistence type="predicted"/>
<keyword evidence="3" id="KW-0808">Transferase</keyword>
<dbReference type="PANTHER" id="PTHR43586:SF15">
    <property type="entry name" value="BLR3095 PROTEIN"/>
    <property type="match status" value="1"/>
</dbReference>
<organism evidence="3 4">
    <name type="scientific">Stratiformator vulcanicus</name>
    <dbReference type="NCBI Taxonomy" id="2527980"/>
    <lineage>
        <taxon>Bacteria</taxon>
        <taxon>Pseudomonadati</taxon>
        <taxon>Planctomycetota</taxon>
        <taxon>Planctomycetia</taxon>
        <taxon>Planctomycetales</taxon>
        <taxon>Planctomycetaceae</taxon>
        <taxon>Stratiformator</taxon>
    </lineage>
</organism>
<accession>A0A517R173</accession>
<evidence type="ECO:0000313" key="4">
    <source>
        <dbReference type="Proteomes" id="UP000317318"/>
    </source>
</evidence>
<sequence length="366" mass="39903">MPVAERWAYFNHAAVAPLPSPTRGAMTEYVNDFCENGTADWPRWRKNVEKVRTLAAEMIGAEPSEIAFIRSTTEGIGLVAEGFPWQPGDNVVVPRSEFPSNLHPWRNLKSRGVEVRIIGDGCEGIDPTEIDAACDARTRIVSCSWVGYLTGWRCDVAALCEIAHQHAALFFLDAIQGLGVLPLDVKDIPIDFLAADGHKWMLGPEGAGVMYVREENLERLRPLLVGWNSVTNAAQFDHDTFDLKPNAGRYEGGTYNMVGAAGLAASLELLSAVGPHRSAKRLREITDLLAEQLRSIGARIASDRSEKHWSGIVAADLPGIDKSIVLGEAADAGIQLSVRGGNLRLSPHIYSTPADSERLVSFLRAQ</sequence>
<dbReference type="InterPro" id="IPR015424">
    <property type="entry name" value="PyrdxlP-dep_Trfase"/>
</dbReference>
<keyword evidence="1" id="KW-0663">Pyridoxal phosphate</keyword>
<dbReference type="EMBL" id="CP036268">
    <property type="protein sequence ID" value="QDT37621.1"/>
    <property type="molecule type" value="Genomic_DNA"/>
</dbReference>
<reference evidence="3 4" key="1">
    <citation type="submission" date="2019-02" db="EMBL/GenBank/DDBJ databases">
        <title>Deep-cultivation of Planctomycetes and their phenomic and genomic characterization uncovers novel biology.</title>
        <authorList>
            <person name="Wiegand S."/>
            <person name="Jogler M."/>
            <person name="Boedeker C."/>
            <person name="Pinto D."/>
            <person name="Vollmers J."/>
            <person name="Rivas-Marin E."/>
            <person name="Kohn T."/>
            <person name="Peeters S.H."/>
            <person name="Heuer A."/>
            <person name="Rast P."/>
            <person name="Oberbeckmann S."/>
            <person name="Bunk B."/>
            <person name="Jeske O."/>
            <person name="Meyerdierks A."/>
            <person name="Storesund J.E."/>
            <person name="Kallscheuer N."/>
            <person name="Luecker S."/>
            <person name="Lage O.M."/>
            <person name="Pohl T."/>
            <person name="Merkel B.J."/>
            <person name="Hornburger P."/>
            <person name="Mueller R.-W."/>
            <person name="Bruemmer F."/>
            <person name="Labrenz M."/>
            <person name="Spormann A.M."/>
            <person name="Op den Camp H."/>
            <person name="Overmann J."/>
            <person name="Amann R."/>
            <person name="Jetten M.S.M."/>
            <person name="Mascher T."/>
            <person name="Medema M.H."/>
            <person name="Devos D.P."/>
            <person name="Kaster A.-K."/>
            <person name="Ovreas L."/>
            <person name="Rohde M."/>
            <person name="Galperin M.Y."/>
            <person name="Jogler C."/>
        </authorList>
    </citation>
    <scope>NUCLEOTIDE SEQUENCE [LARGE SCALE GENOMIC DNA]</scope>
    <source>
        <strain evidence="3 4">Pan189</strain>
    </source>
</reference>
<gene>
    <name evidence="3" type="primary">csd_1</name>
    <name evidence="3" type="ORF">Pan189_20010</name>
</gene>
<protein>
    <submittedName>
        <fullName evidence="3">Putative cysteine desulfurase</fullName>
        <ecNumber evidence="3">2.8.1.7</ecNumber>
    </submittedName>
</protein>
<name>A0A517R173_9PLAN</name>
<dbReference type="InterPro" id="IPR015422">
    <property type="entry name" value="PyrdxlP-dep_Trfase_small"/>
</dbReference>
<dbReference type="AlphaFoldDB" id="A0A517R173"/>
<dbReference type="PANTHER" id="PTHR43586">
    <property type="entry name" value="CYSTEINE DESULFURASE"/>
    <property type="match status" value="1"/>
</dbReference>
<dbReference type="Gene3D" id="3.90.1150.10">
    <property type="entry name" value="Aspartate Aminotransferase, domain 1"/>
    <property type="match status" value="1"/>
</dbReference>
<keyword evidence="4" id="KW-1185">Reference proteome</keyword>
<dbReference type="Gene3D" id="3.40.640.10">
    <property type="entry name" value="Type I PLP-dependent aspartate aminotransferase-like (Major domain)"/>
    <property type="match status" value="1"/>
</dbReference>
<dbReference type="SUPFAM" id="SSF53383">
    <property type="entry name" value="PLP-dependent transferases"/>
    <property type="match status" value="1"/>
</dbReference>
<dbReference type="InterPro" id="IPR015421">
    <property type="entry name" value="PyrdxlP-dep_Trfase_major"/>
</dbReference>